<dbReference type="Proteomes" id="UP000297716">
    <property type="component" value="Unassembled WGS sequence"/>
</dbReference>
<sequence>MAPLFATFEQELQGRNEIWRRYRTAGTVANDNYRGRRAVINLFRQNGFPIPLPLPGPSMFFMNHKIRLKRYNLPVNSGAGIDLAADIDADDQPDAANAQRRYRQLKAYFGESRYVMQKILGFGGNGLATHFRDRGPSSTDDPGKDFVIKIALSGWQNWALTEEMVFGKSKKVKGSAHCVQMFEPEDIGKHEEREVRLLHGNDSSTDDDSSGNESSNAVEVRRRHRIPKRRTRSQQHWIRKKEKRRIRKRQIDVEWQLQERKRKNYIILEYLQHGSLATLIFKHVAIWKEYGELVMVPNRVLWGFWLCSMEYPPRKFHPLRKQPEAPPGSFVSSVQAKANKMLLECRRLGIKLFDPEKHAKMEAEYKQLDGDLIENIPNPEGHRSQNWKRNRRQNLVHGDLDPTNILVGGFELDQEALLHWEKKRKADSPSASKKKKKDLGEYYMLHRMINKHGEHPPETFGPEWEKVEGGKDGDYLANSRTCGYFSNKTNIWSSALTMWELITKCKGPTPPHPQPPYSEADRYKPYNDEGQTDLDEIFNVPTYADFKISYCSLLLDPTVNSFIGVDETLRKTIFKCQELLREAEENIQSDFRGETDADIRDWIQYWFFDADVARAKPEPPRPENQNPIVQDLARRNAIALEEASDDTRYRLRIRYNADFPDGADRIPNAGTGLRCGLMALADSLQHQLGLQPIINGVVYNVNALPTADDLLEIFKRLRDDGHFNLAVGEADDEQLGEGNNFNVSQIGAVLDAWGQTEGLELELAYFLFARGVMPVGSAYNNPKLIWIHNDNAEDLLAQSLKAAAQLQPNKVKKKGDDVQIISHFEGLRPKPPPPVDGDDDDLPDYLSDY</sequence>
<dbReference type="GO" id="GO:0004672">
    <property type="term" value="F:protein kinase activity"/>
    <property type="evidence" value="ECO:0007669"/>
    <property type="project" value="InterPro"/>
</dbReference>
<keyword evidence="5" id="KW-1185">Reference proteome</keyword>
<feature type="compositionally biased region" description="Basic residues" evidence="2">
    <location>
        <begin position="221"/>
        <end position="242"/>
    </location>
</feature>
<dbReference type="AlphaFoldDB" id="A0A4Z0YK03"/>
<comment type="caution">
    <text evidence="4">The sequence shown here is derived from an EMBL/GenBank/DDBJ whole genome shotgun (WGS) entry which is preliminary data.</text>
</comment>
<feature type="region of interest" description="Disordered" evidence="2">
    <location>
        <begin position="200"/>
        <end position="242"/>
    </location>
</feature>
<dbReference type="STRING" id="37992.A0A4Z0YK03"/>
<dbReference type="OrthoDB" id="310217at2759"/>
<evidence type="ECO:0000256" key="1">
    <source>
        <dbReference type="PROSITE-ProRule" id="PRU10141"/>
    </source>
</evidence>
<feature type="domain" description="Protein kinase" evidence="3">
    <location>
        <begin position="114"/>
        <end position="603"/>
    </location>
</feature>
<keyword evidence="1" id="KW-0547">Nucleotide-binding</keyword>
<evidence type="ECO:0000259" key="3">
    <source>
        <dbReference type="PROSITE" id="PS50011"/>
    </source>
</evidence>
<feature type="region of interest" description="Disordered" evidence="2">
    <location>
        <begin position="823"/>
        <end position="849"/>
    </location>
</feature>
<proteinExistence type="predicted"/>
<organism evidence="4 5">
    <name type="scientific">Xylaria hypoxylon</name>
    <dbReference type="NCBI Taxonomy" id="37992"/>
    <lineage>
        <taxon>Eukaryota</taxon>
        <taxon>Fungi</taxon>
        <taxon>Dikarya</taxon>
        <taxon>Ascomycota</taxon>
        <taxon>Pezizomycotina</taxon>
        <taxon>Sordariomycetes</taxon>
        <taxon>Xylariomycetidae</taxon>
        <taxon>Xylariales</taxon>
        <taxon>Xylariaceae</taxon>
        <taxon>Xylaria</taxon>
    </lineage>
</organism>
<dbReference type="PROSITE" id="PS50011">
    <property type="entry name" value="PROTEIN_KINASE_DOM"/>
    <property type="match status" value="1"/>
</dbReference>
<dbReference type="InterPro" id="IPR011009">
    <property type="entry name" value="Kinase-like_dom_sf"/>
</dbReference>
<protein>
    <recommendedName>
        <fullName evidence="3">Protein kinase domain-containing protein</fullName>
    </recommendedName>
</protein>
<feature type="binding site" evidence="1">
    <location>
        <position position="149"/>
    </location>
    <ligand>
        <name>ATP</name>
        <dbReference type="ChEBI" id="CHEBI:30616"/>
    </ligand>
</feature>
<gene>
    <name evidence="4" type="ORF">E0Z10_g9213</name>
</gene>
<evidence type="ECO:0000313" key="5">
    <source>
        <dbReference type="Proteomes" id="UP000297716"/>
    </source>
</evidence>
<dbReference type="EMBL" id="SKBN01000278">
    <property type="protein sequence ID" value="TGJ79565.1"/>
    <property type="molecule type" value="Genomic_DNA"/>
</dbReference>
<dbReference type="SUPFAM" id="SSF56112">
    <property type="entry name" value="Protein kinase-like (PK-like)"/>
    <property type="match status" value="1"/>
</dbReference>
<dbReference type="InterPro" id="IPR000719">
    <property type="entry name" value="Prot_kinase_dom"/>
</dbReference>
<dbReference type="GO" id="GO:0005524">
    <property type="term" value="F:ATP binding"/>
    <property type="evidence" value="ECO:0007669"/>
    <property type="project" value="UniProtKB-UniRule"/>
</dbReference>
<evidence type="ECO:0000256" key="2">
    <source>
        <dbReference type="SAM" id="MobiDB-lite"/>
    </source>
</evidence>
<reference evidence="4 5" key="1">
    <citation type="submission" date="2019-03" db="EMBL/GenBank/DDBJ databases">
        <title>Draft genome sequence of Xylaria hypoxylon DSM 108379, a ubiquitous saprotrophic-parasitic fungi on hardwood.</title>
        <authorList>
            <person name="Buettner E."/>
            <person name="Leonhardt S."/>
            <person name="Gebauer A.M."/>
            <person name="Liers C."/>
            <person name="Hofrichter M."/>
            <person name="Kellner H."/>
        </authorList>
    </citation>
    <scope>NUCLEOTIDE SEQUENCE [LARGE SCALE GENOMIC DNA]</scope>
    <source>
        <strain evidence="4 5">DSM 108379</strain>
    </source>
</reference>
<keyword evidence="1" id="KW-0067">ATP-binding</keyword>
<evidence type="ECO:0000313" key="4">
    <source>
        <dbReference type="EMBL" id="TGJ79565.1"/>
    </source>
</evidence>
<dbReference type="PROSITE" id="PS00107">
    <property type="entry name" value="PROTEIN_KINASE_ATP"/>
    <property type="match status" value="1"/>
</dbReference>
<accession>A0A4Z0YK03</accession>
<name>A0A4Z0YK03_9PEZI</name>
<dbReference type="InterPro" id="IPR017441">
    <property type="entry name" value="Protein_kinase_ATP_BS"/>
</dbReference>